<dbReference type="RefSeq" id="WP_275809421.1">
    <property type="nucleotide sequence ID" value="NZ_BAAANM010000011.1"/>
</dbReference>
<organism evidence="10 11">
    <name type="scientific">Streptantibioticus ferralitis</name>
    <dbReference type="NCBI Taxonomy" id="236510"/>
    <lineage>
        <taxon>Bacteria</taxon>
        <taxon>Bacillati</taxon>
        <taxon>Actinomycetota</taxon>
        <taxon>Actinomycetes</taxon>
        <taxon>Kitasatosporales</taxon>
        <taxon>Streptomycetaceae</taxon>
        <taxon>Streptantibioticus</taxon>
    </lineage>
</organism>
<proteinExistence type="predicted"/>
<evidence type="ECO:0000256" key="4">
    <source>
        <dbReference type="ARBA" id="ARBA00022989"/>
    </source>
</evidence>
<comment type="subcellular location">
    <subcellularLocation>
        <location evidence="1">Cell membrane</location>
        <topology evidence="1">Multi-pass membrane protein</topology>
    </subcellularLocation>
</comment>
<evidence type="ECO:0000256" key="2">
    <source>
        <dbReference type="ARBA" id="ARBA00022475"/>
    </source>
</evidence>
<evidence type="ECO:0000259" key="9">
    <source>
        <dbReference type="Pfam" id="PF10708"/>
    </source>
</evidence>
<feature type="region of interest" description="Disordered" evidence="6">
    <location>
        <begin position="246"/>
        <end position="280"/>
    </location>
</feature>
<evidence type="ECO:0000256" key="3">
    <source>
        <dbReference type="ARBA" id="ARBA00022692"/>
    </source>
</evidence>
<evidence type="ECO:0000313" key="10">
    <source>
        <dbReference type="EMBL" id="MDF2255283.1"/>
    </source>
</evidence>
<dbReference type="Pfam" id="PF06271">
    <property type="entry name" value="RDD"/>
    <property type="match status" value="1"/>
</dbReference>
<feature type="domain" description="RDD" evidence="8">
    <location>
        <begin position="345"/>
        <end position="494"/>
    </location>
</feature>
<dbReference type="Pfam" id="PF10708">
    <property type="entry name" value="DUF2510"/>
    <property type="match status" value="1"/>
</dbReference>
<feature type="compositionally biased region" description="Low complexity" evidence="6">
    <location>
        <begin position="159"/>
        <end position="169"/>
    </location>
</feature>
<keyword evidence="5 7" id="KW-0472">Membrane</keyword>
<dbReference type="PANTHER" id="PTHR36115">
    <property type="entry name" value="PROLINE-RICH ANTIGEN HOMOLOG-RELATED"/>
    <property type="match status" value="1"/>
</dbReference>
<evidence type="ECO:0000313" key="11">
    <source>
        <dbReference type="Proteomes" id="UP001220022"/>
    </source>
</evidence>
<evidence type="ECO:0000256" key="6">
    <source>
        <dbReference type="SAM" id="MobiDB-lite"/>
    </source>
</evidence>
<feature type="transmembrane region" description="Helical" evidence="7">
    <location>
        <begin position="460"/>
        <end position="481"/>
    </location>
</feature>
<feature type="transmembrane region" description="Helical" evidence="7">
    <location>
        <begin position="359"/>
        <end position="377"/>
    </location>
</feature>
<keyword evidence="3 7" id="KW-0812">Transmembrane</keyword>
<feature type="compositionally biased region" description="Gly residues" evidence="6">
    <location>
        <begin position="146"/>
        <end position="158"/>
    </location>
</feature>
<feature type="compositionally biased region" description="Low complexity" evidence="6">
    <location>
        <begin position="135"/>
        <end position="145"/>
    </location>
</feature>
<feature type="compositionally biased region" description="Low complexity" evidence="6">
    <location>
        <begin position="112"/>
        <end position="127"/>
    </location>
</feature>
<feature type="domain" description="DUF2510" evidence="9">
    <location>
        <begin position="5"/>
        <end position="35"/>
    </location>
</feature>
<feature type="region of interest" description="Disordered" evidence="6">
    <location>
        <begin position="33"/>
        <end position="208"/>
    </location>
</feature>
<evidence type="ECO:0000259" key="8">
    <source>
        <dbReference type="Pfam" id="PF06271"/>
    </source>
</evidence>
<evidence type="ECO:0000256" key="1">
    <source>
        <dbReference type="ARBA" id="ARBA00004651"/>
    </source>
</evidence>
<evidence type="ECO:0000256" key="5">
    <source>
        <dbReference type="ARBA" id="ARBA00023136"/>
    </source>
</evidence>
<evidence type="ECO:0000256" key="7">
    <source>
        <dbReference type="SAM" id="Phobius"/>
    </source>
</evidence>
<sequence length="502" mass="49092">MPREGYYPDPSIPGYVRYWNGAAWVPGTSRPAPTPGEVLAPPPAAAKSTAGPVTPQVLPRTPAVDESGPMFLDEDPAAPVAETPPGPAWVADPARQSGVGDAARRVKWGADGPATPEAATPVAPEGPASGGAPGTAGSAASEGAPAGPGGQPAAGGYGFPPQGSGDSAAPGGGAGPQAAGGSAGMPAAGVGPASAGAAPASGGAPGGFGQPPAMGGAVAGGGAAQAGGASGGPPAAGGYGYPQAAAGGGAPAPVSHGGPPAAGGPGVGPQAAGGQPGAGAAYAYPPQAPVGGGYGYPQAGSDPVPWQRQVQELAGDSGAAPSQAVPWRPPVSNPFLQAQEQARPAATGRRLAARVIDSLLVGAVVAGGAFPLVMASVRHIQDKIDAARQSGENVQVWLIDGTTGLYLGIILGALLLAGLLYEVLPTVKWGRTLGKKLFKLRVLDIESQLTPGFGQALRRLLVRLLLDLVVVGLVNLAWCLFDRPWRQCWHDKAARTFVAGGG</sequence>
<dbReference type="EMBL" id="JARHTQ010000003">
    <property type="protein sequence ID" value="MDF2255283.1"/>
    <property type="molecule type" value="Genomic_DNA"/>
</dbReference>
<dbReference type="InterPro" id="IPR051791">
    <property type="entry name" value="Pra-immunoreactive"/>
</dbReference>
<keyword evidence="2" id="KW-1003">Cell membrane</keyword>
<feature type="region of interest" description="Disordered" evidence="6">
    <location>
        <begin position="313"/>
        <end position="332"/>
    </location>
</feature>
<feature type="transmembrane region" description="Helical" evidence="7">
    <location>
        <begin position="397"/>
        <end position="421"/>
    </location>
</feature>
<gene>
    <name evidence="10" type="ORF">P2L57_05960</name>
</gene>
<reference evidence="10 11" key="1">
    <citation type="submission" date="2023-03" db="EMBL/GenBank/DDBJ databases">
        <title>Draft genome sequence of type strain Streptomyces ferralitis JCM 14344.</title>
        <authorList>
            <person name="Klaysubun C."/>
            <person name="Duangmal K."/>
        </authorList>
    </citation>
    <scope>NUCLEOTIDE SEQUENCE [LARGE SCALE GENOMIC DNA]</scope>
    <source>
        <strain evidence="10 11">JCM 14344</strain>
    </source>
</reference>
<keyword evidence="4 7" id="KW-1133">Transmembrane helix</keyword>
<dbReference type="PANTHER" id="PTHR36115:SF4">
    <property type="entry name" value="MEMBRANE PROTEIN"/>
    <property type="match status" value="1"/>
</dbReference>
<dbReference type="InterPro" id="IPR010432">
    <property type="entry name" value="RDD"/>
</dbReference>
<dbReference type="Proteomes" id="UP001220022">
    <property type="component" value="Unassembled WGS sequence"/>
</dbReference>
<feature type="compositionally biased region" description="Low complexity" evidence="6">
    <location>
        <begin position="176"/>
        <end position="202"/>
    </location>
</feature>
<accession>A0ABT5YUX8</accession>
<dbReference type="InterPro" id="IPR018929">
    <property type="entry name" value="DUF2510"/>
</dbReference>
<protein>
    <submittedName>
        <fullName evidence="10">RDD family protein</fullName>
    </submittedName>
</protein>
<keyword evidence="11" id="KW-1185">Reference proteome</keyword>
<name>A0ABT5YUX8_9ACTN</name>
<comment type="caution">
    <text evidence="10">The sequence shown here is derived from an EMBL/GenBank/DDBJ whole genome shotgun (WGS) entry which is preliminary data.</text>
</comment>
<feature type="compositionally biased region" description="Low complexity" evidence="6">
    <location>
        <begin position="268"/>
        <end position="280"/>
    </location>
</feature>